<sequence>MPPTTQLSSHLATEEAWNRFEAAARTVLANRASWKEKRAKAVVLTESQKRRERRKRAAALKARNGGIRKVRVTVRALHTREEPTAVWMQTAAVDKGVWTAGEAVEAESTGEENVGAEADDHATCTSRATYSDLICFSENSGEREMRGGLEFLGLL</sequence>
<dbReference type="Proteomes" id="UP001172684">
    <property type="component" value="Unassembled WGS sequence"/>
</dbReference>
<evidence type="ECO:0008006" key="3">
    <source>
        <dbReference type="Google" id="ProtNLM"/>
    </source>
</evidence>
<reference evidence="1" key="1">
    <citation type="submission" date="2022-10" db="EMBL/GenBank/DDBJ databases">
        <title>Culturing micro-colonial fungi from biological soil crusts in the Mojave desert and describing Neophaeococcomyces mojavensis, and introducing the new genera and species Taxawa tesnikishii.</title>
        <authorList>
            <person name="Kurbessoian T."/>
            <person name="Stajich J.E."/>
        </authorList>
    </citation>
    <scope>NUCLEOTIDE SEQUENCE</scope>
    <source>
        <strain evidence="1">TK_1</strain>
    </source>
</reference>
<gene>
    <name evidence="1" type="ORF">H2201_001535</name>
</gene>
<accession>A0ABQ9P2A3</accession>
<dbReference type="EMBL" id="JAPDRL010000007">
    <property type="protein sequence ID" value="KAJ9668487.1"/>
    <property type="molecule type" value="Genomic_DNA"/>
</dbReference>
<evidence type="ECO:0000313" key="2">
    <source>
        <dbReference type="Proteomes" id="UP001172684"/>
    </source>
</evidence>
<organism evidence="1 2">
    <name type="scientific">Coniosporium apollinis</name>
    <dbReference type="NCBI Taxonomy" id="61459"/>
    <lineage>
        <taxon>Eukaryota</taxon>
        <taxon>Fungi</taxon>
        <taxon>Dikarya</taxon>
        <taxon>Ascomycota</taxon>
        <taxon>Pezizomycotina</taxon>
        <taxon>Dothideomycetes</taxon>
        <taxon>Dothideomycetes incertae sedis</taxon>
        <taxon>Coniosporium</taxon>
    </lineage>
</organism>
<name>A0ABQ9P2A3_9PEZI</name>
<evidence type="ECO:0000313" key="1">
    <source>
        <dbReference type="EMBL" id="KAJ9668487.1"/>
    </source>
</evidence>
<comment type="caution">
    <text evidence="1">The sequence shown here is derived from an EMBL/GenBank/DDBJ whole genome shotgun (WGS) entry which is preliminary data.</text>
</comment>
<proteinExistence type="predicted"/>
<keyword evidence="2" id="KW-1185">Reference proteome</keyword>
<protein>
    <recommendedName>
        <fullName evidence="3">BZIP domain-containing protein</fullName>
    </recommendedName>
</protein>